<proteinExistence type="predicted"/>
<organism evidence="1 2">
    <name type="scientific">Propionispora vibrioides</name>
    <dbReference type="NCBI Taxonomy" id="112903"/>
    <lineage>
        <taxon>Bacteria</taxon>
        <taxon>Bacillati</taxon>
        <taxon>Bacillota</taxon>
        <taxon>Negativicutes</taxon>
        <taxon>Selenomonadales</taxon>
        <taxon>Sporomusaceae</taxon>
        <taxon>Propionispora</taxon>
    </lineage>
</organism>
<name>A0A1H8WSR5_9FIRM</name>
<reference evidence="1 2" key="1">
    <citation type="submission" date="2016-10" db="EMBL/GenBank/DDBJ databases">
        <authorList>
            <person name="de Groot N.N."/>
        </authorList>
    </citation>
    <scope>NUCLEOTIDE SEQUENCE [LARGE SCALE GENOMIC DNA]</scope>
    <source>
        <strain evidence="1 2">DSM 13305</strain>
    </source>
</reference>
<dbReference type="Proteomes" id="UP000198847">
    <property type="component" value="Unassembled WGS sequence"/>
</dbReference>
<dbReference type="EMBL" id="FODY01000017">
    <property type="protein sequence ID" value="SEP30543.1"/>
    <property type="molecule type" value="Genomic_DNA"/>
</dbReference>
<sequence>MPATGFFTADKLLPLWLKKKIAYVTIFALVSQPLIVGAEAVADSQAAE</sequence>
<dbReference type="AlphaFoldDB" id="A0A1H8WSR5"/>
<gene>
    <name evidence="1" type="ORF">SAMN04490178_11782</name>
</gene>
<keyword evidence="2" id="KW-1185">Reference proteome</keyword>
<accession>A0A1H8WSR5</accession>
<protein>
    <submittedName>
        <fullName evidence="1">Uncharacterized protein</fullName>
    </submittedName>
</protein>
<feature type="non-terminal residue" evidence="1">
    <location>
        <position position="48"/>
    </location>
</feature>
<evidence type="ECO:0000313" key="1">
    <source>
        <dbReference type="EMBL" id="SEP30543.1"/>
    </source>
</evidence>
<evidence type="ECO:0000313" key="2">
    <source>
        <dbReference type="Proteomes" id="UP000198847"/>
    </source>
</evidence>